<dbReference type="OrthoDB" id="1837101at2"/>
<keyword evidence="3" id="KW-1185">Reference proteome</keyword>
<dbReference type="SUPFAM" id="SSF75011">
    <property type="entry name" value="3-carboxy-cis,cis-mucoante lactonizing enzyme"/>
    <property type="match status" value="1"/>
</dbReference>
<feature type="chain" id="PRO_5039598767" evidence="1">
    <location>
        <begin position="30"/>
        <end position="749"/>
    </location>
</feature>
<proteinExistence type="predicted"/>
<sequence>MLRENTMKKFYKKLTALGMAALMCVPTAACGGKKESNTSANATKDYVYVPEYKTVSETSDISNVVINNNMIYYSVWDYDDATQVSSAAIKTMELGGTEGKTLPIEIGENDNVYNICTDNGGNLIIVMGTYNTSEDIDEYLQTYSLKKYDKDGTELFTMDLSGMMSEDNAYIQYACVDGDGNIYLSNGENKIWLLDAQGNQVGSIDVTNYLQSMGVTKEGKVVVATYGTENIVLQDVDFASKSLGATYDNVPNPYGNLTILKGIDKGCLINSGNSLFNYDFDTQKSEEILNWIDSDIDSDNIVAVSVLDDGRIFALTRNNTEENSSTEMVYLTKTASSEVTQKTIITYGTVYMSSRVRSEIINFNKTNEKYRIQPKEYGSDDYEAGMAQMNSDIVSGNSPDIIDLSSGSTNLYIEKGVLEDLYPYFDNDTELKKEDYVENVLKAYERDGKLYAILPSFSLSTIIGKTADVGDKQGWTLDDMIALVNSKPEGTEVFQYATKDSILTILCMYGMDQFVDWQTGKCSFDSDTFMKLLEFANTFKSEFNYDENEPSEVSKIRDGSLLLSLTDIGDVQTYQIYETMFGEPINCVGYPTQEGTGTAISIGGILLGISSKSSNKEGAWEFVKRFLTSDYQNSSDVYSFPILKTALDAKFQEAMTPEYYVDENGNQTEATKTSWGFGDVNLEVYAATQEQVDAVKSLIDSADSAYEYNEEMFSIITEEAAAFFAGQKDAKAVADVIQSRVQIYVNENK</sequence>
<name>A0A371JHK5_9FIRM</name>
<dbReference type="EMBL" id="NOKA02000005">
    <property type="protein sequence ID" value="RDY32228.1"/>
    <property type="molecule type" value="Genomic_DNA"/>
</dbReference>
<dbReference type="InterPro" id="IPR006059">
    <property type="entry name" value="SBP"/>
</dbReference>
<dbReference type="SUPFAM" id="SSF53850">
    <property type="entry name" value="Periplasmic binding protein-like II"/>
    <property type="match status" value="1"/>
</dbReference>
<dbReference type="AlphaFoldDB" id="A0A371JHK5"/>
<evidence type="ECO:0000256" key="1">
    <source>
        <dbReference type="SAM" id="SignalP"/>
    </source>
</evidence>
<evidence type="ECO:0000313" key="3">
    <source>
        <dbReference type="Proteomes" id="UP000216411"/>
    </source>
</evidence>
<accession>A0A371JHK5</accession>
<comment type="caution">
    <text evidence="2">The sequence shown here is derived from an EMBL/GenBank/DDBJ whole genome shotgun (WGS) entry which is preliminary data.</text>
</comment>
<dbReference type="Pfam" id="PF01547">
    <property type="entry name" value="SBP_bac_1"/>
    <property type="match status" value="1"/>
</dbReference>
<gene>
    <name evidence="2" type="ORF">CG710_005985</name>
</gene>
<dbReference type="Proteomes" id="UP000216411">
    <property type="component" value="Unassembled WGS sequence"/>
</dbReference>
<keyword evidence="1" id="KW-0732">Signal</keyword>
<dbReference type="Gene3D" id="3.40.190.10">
    <property type="entry name" value="Periplasmic binding protein-like II"/>
    <property type="match status" value="1"/>
</dbReference>
<feature type="signal peptide" evidence="1">
    <location>
        <begin position="1"/>
        <end position="29"/>
    </location>
</feature>
<evidence type="ECO:0000313" key="2">
    <source>
        <dbReference type="EMBL" id="RDY32228.1"/>
    </source>
</evidence>
<reference evidence="2 3" key="1">
    <citation type="journal article" date="2017" name="Genome Announc.">
        <title>Draft Genome Sequence of a Sporulating and Motile Strain of Lachnotalea glycerini Isolated from Water in Quebec City, Canada.</title>
        <authorList>
            <person name="Maheux A.F."/>
            <person name="Boudreau D.K."/>
            <person name="Berube E."/>
            <person name="Boissinot M."/>
            <person name="Raymond F."/>
            <person name="Brodeur S."/>
            <person name="Corbeil J."/>
            <person name="Isabel S."/>
            <person name="Omar R.F."/>
            <person name="Bergeron M.G."/>
        </authorList>
    </citation>
    <scope>NUCLEOTIDE SEQUENCE [LARGE SCALE GENOMIC DNA]</scope>
    <source>
        <strain evidence="2 3">CCRI-19302</strain>
    </source>
</reference>
<organism evidence="2 3">
    <name type="scientific">Lachnotalea glycerini</name>
    <dbReference type="NCBI Taxonomy" id="1763509"/>
    <lineage>
        <taxon>Bacteria</taxon>
        <taxon>Bacillati</taxon>
        <taxon>Bacillota</taxon>
        <taxon>Clostridia</taxon>
        <taxon>Lachnospirales</taxon>
        <taxon>Lachnospiraceae</taxon>
        <taxon>Lachnotalea</taxon>
    </lineage>
</organism>
<protein>
    <submittedName>
        <fullName evidence="2">Extracellular solute-binding protein</fullName>
    </submittedName>
</protein>